<protein>
    <recommendedName>
        <fullName evidence="1">Integrase catalytic domain-containing protein</fullName>
    </recommendedName>
</protein>
<accession>A0A1S3XDR2</accession>
<dbReference type="SUPFAM" id="SSF53098">
    <property type="entry name" value="Ribonuclease H-like"/>
    <property type="match status" value="1"/>
</dbReference>
<dbReference type="PANTHER" id="PTHR46148">
    <property type="entry name" value="CHROMO DOMAIN-CONTAINING PROTEIN"/>
    <property type="match status" value="1"/>
</dbReference>
<dbReference type="InterPro" id="IPR016197">
    <property type="entry name" value="Chromo-like_dom_sf"/>
</dbReference>
<dbReference type="InterPro" id="IPR056924">
    <property type="entry name" value="SH3_Tf2-1"/>
</dbReference>
<dbReference type="Pfam" id="PF24626">
    <property type="entry name" value="SH3_Tf2-1"/>
    <property type="match status" value="1"/>
</dbReference>
<dbReference type="SUPFAM" id="SSF54160">
    <property type="entry name" value="Chromo domain-like"/>
    <property type="match status" value="1"/>
</dbReference>
<dbReference type="AlphaFoldDB" id="A0A1S3XDR2"/>
<dbReference type="GO" id="GO:0003676">
    <property type="term" value="F:nucleic acid binding"/>
    <property type="evidence" value="ECO:0007669"/>
    <property type="project" value="InterPro"/>
</dbReference>
<dbReference type="GO" id="GO:0015074">
    <property type="term" value="P:DNA integration"/>
    <property type="evidence" value="ECO:0007669"/>
    <property type="project" value="InterPro"/>
</dbReference>
<gene>
    <name evidence="2" type="primary">LOC107764080</name>
</gene>
<dbReference type="InterPro" id="IPR001584">
    <property type="entry name" value="Integrase_cat-core"/>
</dbReference>
<dbReference type="InterPro" id="IPR036397">
    <property type="entry name" value="RNaseH_sf"/>
</dbReference>
<dbReference type="OMA" id="ERTHQMS"/>
<dbReference type="STRING" id="4097.A0A1S3XDR2"/>
<name>A0A1S3XDR2_TOBAC</name>
<dbReference type="OrthoDB" id="1738613at2759"/>
<evidence type="ECO:0000259" key="1">
    <source>
        <dbReference type="PROSITE" id="PS50994"/>
    </source>
</evidence>
<dbReference type="PROSITE" id="PS50994">
    <property type="entry name" value="INTEGRASE"/>
    <property type="match status" value="1"/>
</dbReference>
<organism evidence="2">
    <name type="scientific">Nicotiana tabacum</name>
    <name type="common">Common tobacco</name>
    <dbReference type="NCBI Taxonomy" id="4097"/>
    <lineage>
        <taxon>Eukaryota</taxon>
        <taxon>Viridiplantae</taxon>
        <taxon>Streptophyta</taxon>
        <taxon>Embryophyta</taxon>
        <taxon>Tracheophyta</taxon>
        <taxon>Spermatophyta</taxon>
        <taxon>Magnoliopsida</taxon>
        <taxon>eudicotyledons</taxon>
        <taxon>Gunneridae</taxon>
        <taxon>Pentapetalae</taxon>
        <taxon>asterids</taxon>
        <taxon>lamiids</taxon>
        <taxon>Solanales</taxon>
        <taxon>Solanaceae</taxon>
        <taxon>Nicotianoideae</taxon>
        <taxon>Nicotianeae</taxon>
        <taxon>Nicotiana</taxon>
    </lineage>
</organism>
<proteinExistence type="predicted"/>
<feature type="domain" description="Integrase catalytic" evidence="1">
    <location>
        <begin position="1"/>
        <end position="172"/>
    </location>
</feature>
<reference evidence="2" key="1">
    <citation type="submission" date="2025-08" db="UniProtKB">
        <authorList>
            <consortium name="RefSeq"/>
        </authorList>
    </citation>
    <scope>IDENTIFICATION</scope>
</reference>
<dbReference type="KEGG" id="nta:107764080"/>
<dbReference type="PANTHER" id="PTHR46148:SF57">
    <property type="entry name" value="OS12G0499874 PROTEIN"/>
    <property type="match status" value="1"/>
</dbReference>
<dbReference type="RefSeq" id="XP_016438091.1">
    <property type="nucleotide sequence ID" value="XM_016582605.1"/>
</dbReference>
<sequence length="296" mass="34584">MDFMVGLPQTFKKHDSIWVIVDRLTKSTHFLPVKTTYTVPQYATLYIKEIVQLHGSPESIISDRGAQFTAQFWKSFQEGLGWFEIGETKLIGPDIVQDALRKVKLIQERLKIAQSRQRSYADIRRRDLEFKVGDYVFLKVSPMKGIMRFGRKGKFSPKYIGPSPILERNGRVAYRLALPPVLSSVHLIFHVSMLKKYFHDSSHVIDRQDIEFDDDTLSYEEVPIAIIDKQVRRLRTKDVALVKVIWSNHSAEEATWEPEEAMKKKYLYLFDIQVLRMQVTRHVARGDIPDLVYRLR</sequence>
<dbReference type="InterPro" id="IPR012337">
    <property type="entry name" value="RNaseH-like_sf"/>
</dbReference>
<dbReference type="PaxDb" id="4097-A0A1S3XDR2"/>
<dbReference type="Gene3D" id="3.30.420.10">
    <property type="entry name" value="Ribonuclease H-like superfamily/Ribonuclease H"/>
    <property type="match status" value="1"/>
</dbReference>
<evidence type="ECO:0000313" key="2">
    <source>
        <dbReference type="RefSeq" id="XP_016438091.1"/>
    </source>
</evidence>